<dbReference type="InterPro" id="IPR016032">
    <property type="entry name" value="Sig_transdc_resp-reg_C-effctor"/>
</dbReference>
<dbReference type="InterPro" id="IPR036388">
    <property type="entry name" value="WH-like_DNA-bd_sf"/>
</dbReference>
<dbReference type="SUPFAM" id="SSF46894">
    <property type="entry name" value="C-terminal effector domain of the bipartite response regulators"/>
    <property type="match status" value="1"/>
</dbReference>
<dbReference type="EMBL" id="RKMH01000004">
    <property type="protein sequence ID" value="RPA64801.1"/>
    <property type="molecule type" value="Genomic_DNA"/>
</dbReference>
<sequence length="231" mass="25472">MVTCPRSPNIVDYMPHTRSDHPVPTVVPDSDATVTGTAPLFVAVAAEDDILDTALCTLVESWGHRAGILRPDADHSLSGRPADESGTVIIVRSTRRLVEVRQHLRLRNAIVVGLGVRADDPRGIDLANTGRVPAEFAAFLTSVADRLPHQSVRVRLTDRERQILTTYALGATMPETAKRHHIAESTVREHYRRVTQRYADADKPIGNKAQLLLRLMSDGWVHPREILHAAG</sequence>
<evidence type="ECO:0000256" key="1">
    <source>
        <dbReference type="SAM" id="MobiDB-lite"/>
    </source>
</evidence>
<protein>
    <submittedName>
        <fullName evidence="3">Regulator</fullName>
    </submittedName>
</protein>
<organism evidence="3 4">
    <name type="scientific">Gordonia oryzae</name>
    <dbReference type="NCBI Taxonomy" id="2487349"/>
    <lineage>
        <taxon>Bacteria</taxon>
        <taxon>Bacillati</taxon>
        <taxon>Actinomycetota</taxon>
        <taxon>Actinomycetes</taxon>
        <taxon>Mycobacteriales</taxon>
        <taxon>Gordoniaceae</taxon>
        <taxon>Gordonia</taxon>
    </lineage>
</organism>
<gene>
    <name evidence="3" type="ORF">EF294_06730</name>
</gene>
<dbReference type="InterPro" id="IPR000792">
    <property type="entry name" value="Tscrpt_reg_LuxR_C"/>
</dbReference>
<evidence type="ECO:0000259" key="2">
    <source>
        <dbReference type="SMART" id="SM00421"/>
    </source>
</evidence>
<feature type="region of interest" description="Disordered" evidence="1">
    <location>
        <begin position="1"/>
        <end position="24"/>
    </location>
</feature>
<evidence type="ECO:0000313" key="3">
    <source>
        <dbReference type="EMBL" id="RPA64801.1"/>
    </source>
</evidence>
<comment type="caution">
    <text evidence="3">The sequence shown here is derived from an EMBL/GenBank/DDBJ whole genome shotgun (WGS) entry which is preliminary data.</text>
</comment>
<dbReference type="OrthoDB" id="4380708at2"/>
<keyword evidence="4" id="KW-1185">Reference proteome</keyword>
<reference evidence="3 4" key="1">
    <citation type="submission" date="2018-11" db="EMBL/GenBank/DDBJ databases">
        <title>Draft genome sequence of Gordonia sp. RS15-1S isolated from rice stems.</title>
        <authorList>
            <person name="Muangham S."/>
        </authorList>
    </citation>
    <scope>NUCLEOTIDE SEQUENCE [LARGE SCALE GENOMIC DNA]</scope>
    <source>
        <strain evidence="3 4">RS15-1S</strain>
    </source>
</reference>
<feature type="domain" description="HTH luxR-type" evidence="2">
    <location>
        <begin position="153"/>
        <end position="215"/>
    </location>
</feature>
<dbReference type="SMART" id="SM00421">
    <property type="entry name" value="HTH_LUXR"/>
    <property type="match status" value="1"/>
</dbReference>
<dbReference type="AlphaFoldDB" id="A0A3N4H0C3"/>
<evidence type="ECO:0000313" key="4">
    <source>
        <dbReference type="Proteomes" id="UP000267536"/>
    </source>
</evidence>
<dbReference type="Pfam" id="PF00196">
    <property type="entry name" value="GerE"/>
    <property type="match status" value="1"/>
</dbReference>
<proteinExistence type="predicted"/>
<dbReference type="GO" id="GO:0006355">
    <property type="term" value="P:regulation of DNA-templated transcription"/>
    <property type="evidence" value="ECO:0007669"/>
    <property type="project" value="InterPro"/>
</dbReference>
<dbReference type="Gene3D" id="1.10.10.10">
    <property type="entry name" value="Winged helix-like DNA-binding domain superfamily/Winged helix DNA-binding domain"/>
    <property type="match status" value="1"/>
</dbReference>
<accession>A0A3N4H0C3</accession>
<dbReference type="GO" id="GO:0003677">
    <property type="term" value="F:DNA binding"/>
    <property type="evidence" value="ECO:0007669"/>
    <property type="project" value="InterPro"/>
</dbReference>
<dbReference type="PRINTS" id="PR00038">
    <property type="entry name" value="HTHLUXR"/>
</dbReference>
<dbReference type="Proteomes" id="UP000267536">
    <property type="component" value="Unassembled WGS sequence"/>
</dbReference>
<name>A0A3N4H0C3_9ACTN</name>